<dbReference type="Pfam" id="PF13365">
    <property type="entry name" value="Trypsin_2"/>
    <property type="match status" value="1"/>
</dbReference>
<dbReference type="PANTHER" id="PTHR43019">
    <property type="entry name" value="SERINE ENDOPROTEASE DEGS"/>
    <property type="match status" value="1"/>
</dbReference>
<accession>A0A9X1YQH8</accession>
<evidence type="ECO:0000256" key="2">
    <source>
        <dbReference type="SAM" id="SignalP"/>
    </source>
</evidence>
<dbReference type="InterPro" id="IPR043504">
    <property type="entry name" value="Peptidase_S1_PA_chymotrypsin"/>
</dbReference>
<reference evidence="3" key="1">
    <citation type="submission" date="2021-11" db="EMBL/GenBank/DDBJ databases">
        <title>BS-T2-15 a new species belonging to the Comamonadaceae family isolated from the soil of a French oak forest.</title>
        <authorList>
            <person name="Mieszkin S."/>
            <person name="Alain K."/>
        </authorList>
    </citation>
    <scope>NUCLEOTIDE SEQUENCE</scope>
    <source>
        <strain evidence="3">BS-T2-15</strain>
    </source>
</reference>
<proteinExistence type="predicted"/>
<evidence type="ECO:0000313" key="3">
    <source>
        <dbReference type="EMBL" id="MCK9689695.1"/>
    </source>
</evidence>
<dbReference type="GO" id="GO:0004252">
    <property type="term" value="F:serine-type endopeptidase activity"/>
    <property type="evidence" value="ECO:0007669"/>
    <property type="project" value="InterPro"/>
</dbReference>
<dbReference type="Gene3D" id="2.40.10.10">
    <property type="entry name" value="Trypsin-like serine proteases"/>
    <property type="match status" value="2"/>
</dbReference>
<dbReference type="SUPFAM" id="SSF50494">
    <property type="entry name" value="Trypsin-like serine proteases"/>
    <property type="match status" value="1"/>
</dbReference>
<evidence type="ECO:0000313" key="4">
    <source>
        <dbReference type="Proteomes" id="UP001139353"/>
    </source>
</evidence>
<keyword evidence="4" id="KW-1185">Reference proteome</keyword>
<comment type="caution">
    <text evidence="3">The sequence shown here is derived from an EMBL/GenBank/DDBJ whole genome shotgun (WGS) entry which is preliminary data.</text>
</comment>
<keyword evidence="3" id="KW-0378">Hydrolase</keyword>
<feature type="compositionally biased region" description="Low complexity" evidence="1">
    <location>
        <begin position="37"/>
        <end position="53"/>
    </location>
</feature>
<keyword evidence="2" id="KW-0732">Signal</keyword>
<protein>
    <submittedName>
        <fullName evidence="3">Serine protease</fullName>
    </submittedName>
</protein>
<dbReference type="RefSeq" id="WP_275685745.1">
    <property type="nucleotide sequence ID" value="NZ_JAJLJH010000018.1"/>
</dbReference>
<dbReference type="PANTHER" id="PTHR43019:SF23">
    <property type="entry name" value="PROTEASE DO-LIKE 5, CHLOROPLASTIC"/>
    <property type="match status" value="1"/>
</dbReference>
<keyword evidence="3" id="KW-0645">Protease</keyword>
<name>A0A9X1YQH8_9BURK</name>
<dbReference type="PRINTS" id="PR00834">
    <property type="entry name" value="PROTEASES2C"/>
</dbReference>
<feature type="signal peptide" evidence="2">
    <location>
        <begin position="1"/>
        <end position="27"/>
    </location>
</feature>
<evidence type="ECO:0000256" key="1">
    <source>
        <dbReference type="SAM" id="MobiDB-lite"/>
    </source>
</evidence>
<gene>
    <name evidence="3" type="ORF">LPC04_28580</name>
</gene>
<organism evidence="3 4">
    <name type="scientific">Scleromatobacter humisilvae</name>
    <dbReference type="NCBI Taxonomy" id="2897159"/>
    <lineage>
        <taxon>Bacteria</taxon>
        <taxon>Pseudomonadati</taxon>
        <taxon>Pseudomonadota</taxon>
        <taxon>Betaproteobacteria</taxon>
        <taxon>Burkholderiales</taxon>
        <taxon>Sphaerotilaceae</taxon>
        <taxon>Scleromatobacter</taxon>
    </lineage>
</organism>
<dbReference type="Proteomes" id="UP001139353">
    <property type="component" value="Unassembled WGS sequence"/>
</dbReference>
<sequence length="473" mass="51298">MLLTRLLRRRSGRLLALLLTAALNAWAGASPPGVHLPSAPASPLAKPQSAASAAEDDRAAEDNANLSASARRIYDIGRPRLLQVRTLLRDQDSQASVGSGSLVGPDGLILTNYHVVSQVALEPQRYRLNFQTVDGVTGALQLVAFDVVHDLALVRMAKPPAAVAARGLFEFRPAATPLAQGERIFSLGNPLDVGFVVVEGTYNGLVERSFLPQILFSGSLNPGMSGGPVLDDKGHIVGVNVATRRDGQQISFLVPAEFAQALIARGAQAKPITGPVEAEMARQLLAHQQQLTSRFVALPWRETKHAHYSVPVPQEDFMRCWGSSNPSESKGLSFERSDCQMDTAIFINESLRTGDLAVRHEVYDGSKLGALRFAQEAGQSFRNEGMGRRTHDLSAPKCQEDFVESAGLPMRTVMCLRAYRHLPGLYDVAVLSQSVDARTEGVQGRFDARGVSFQNAMLLASHYLQGFAWKRSP</sequence>
<dbReference type="GO" id="GO:0006508">
    <property type="term" value="P:proteolysis"/>
    <property type="evidence" value="ECO:0007669"/>
    <property type="project" value="UniProtKB-KW"/>
</dbReference>
<dbReference type="InterPro" id="IPR001940">
    <property type="entry name" value="Peptidase_S1C"/>
</dbReference>
<dbReference type="AlphaFoldDB" id="A0A9X1YQH8"/>
<feature type="chain" id="PRO_5040942357" evidence="2">
    <location>
        <begin position="28"/>
        <end position="473"/>
    </location>
</feature>
<dbReference type="InterPro" id="IPR009003">
    <property type="entry name" value="Peptidase_S1_PA"/>
</dbReference>
<feature type="region of interest" description="Disordered" evidence="1">
    <location>
        <begin position="37"/>
        <end position="61"/>
    </location>
</feature>
<dbReference type="EMBL" id="JAJLJH010000018">
    <property type="protein sequence ID" value="MCK9689695.1"/>
    <property type="molecule type" value="Genomic_DNA"/>
</dbReference>